<name>A0A0J6SW41_9HYPH</name>
<evidence type="ECO:0000313" key="4">
    <source>
        <dbReference type="EMBL" id="KMO37548.1"/>
    </source>
</evidence>
<accession>A0A0J6SW41</accession>
<feature type="domain" description="Glycosyltransferase subfamily 4-like N-terminal" evidence="3">
    <location>
        <begin position="916"/>
        <end position="1106"/>
    </location>
</feature>
<gene>
    <name evidence="4" type="ORF">VQ02_13175</name>
</gene>
<sequence>MNFFKRSRRDARRSSAKLDIDFYRNYYRDLNGASNEEVFRHWEKFGEREGRFASEAMARDAALSSDELPKDFDVKAYLRLNPDVAAVVRWDFQAVLHYIDHGRAENRLYAEPAGATAQQRETAGGSRKGADPLPKAFNLASYAVCNPDIARSIVSNAARVKHYLDHGRAERRRYIPLHYDPTFIAQLYGVSFPPGLGIEDVVVSLKQRLSLPPDQLVFFNEKELFTLHGINIPYVGSYFDHDFYRYKYLQGAGRFYNRAECLRHFCEVGQHEQFDISLEGAFDDDFYRAEYGADRSSRREHYERWLRSDADDPVWPNARVFVREGCGAKLPRAVEAYVMARVRRGADEVGPVRPSGVVQELFDGIIRHRSELDLSDSAVAGFFVAVADKLAIAGRSAGAADLYSRVLRHAPGHPRALSHRADLVHRSGDVALATSLRQQIVALGSSNEWTFLNLAQGLVELGEAEGAMRAMAMGVKKFPGDVGLRRRLRELQEKHFYDVWEKSADIALLSGYDRARTLVSAAARCLVRDEERPVSASRVRRVAIYANCDLAQCRFYRVDQRAEQLAAAGYEVAVYDYTKDHDKYMSDLMNIHYTIFYRVPAFPNVVDAIAKTVELGITTIYDVDDLVFDSEYFPPGLETYVGLIDARQHASMACGVSLFAEAAALCDYGMASTPSLARHLERRVRTGTVYHQPNALSSVHLVSMQGEATTFGDAVTIFYGSGTKAHKLDFERLIEPALARLFETHGDRIRVVVIGEITVSDLLRPWADYIIASRPIANVASYWDLLREADINISVLVPDTFNDCKSEIKWMEAAMFGIPSVVSSTQTHREVIVEGETGFLCDSSEAFHAALDRLVRSRDDRRRIGEAAKQVVLERYGLERQARALAEVVDRTTARQLAPRRKLVIVNVFYPPQAIGGATRVVYDNVRSLRAILGPEWQIDVICTLEGGPKPYALDWYVRDGVRVFCITAADHPAIDSLVEDPEMGRVFDRVLDRIGPDLIHFHCIQRLTTTCVTAAIRRRIPYLITMHDGWWISPHQFLTNGNRAIETYDFSGGAGRDAFMSEAYLRARTLLRCIKGAERVLTVSEPFGKLCRSVGLDEIEVVENGVSRLPEVTRTESPDGRVRLAFIGGLADHKGYGLIRNVLLNEPFKNLSLLLIDHAMHPSERTVEEWGSVPVTIRGKTPQASIGDLYSHVDVLLAPSVWPESYGLVTREAIASGCWVVASNRGAVGDCVVEGRNGYIVDVADEAGLLAALRFIDDNPAIHLRSPEYRAPIRTAHQQAEDLAAIYGTILDAKPS</sequence>
<dbReference type="SUPFAM" id="SSF48452">
    <property type="entry name" value="TPR-like"/>
    <property type="match status" value="1"/>
</dbReference>
<evidence type="ECO:0000259" key="3">
    <source>
        <dbReference type="Pfam" id="PF13579"/>
    </source>
</evidence>
<dbReference type="InterPro" id="IPR001296">
    <property type="entry name" value="Glyco_trans_1"/>
</dbReference>
<dbReference type="GO" id="GO:0016757">
    <property type="term" value="F:glycosyltransferase activity"/>
    <property type="evidence" value="ECO:0007669"/>
    <property type="project" value="InterPro"/>
</dbReference>
<dbReference type="Pfam" id="PF13579">
    <property type="entry name" value="Glyco_trans_4_4"/>
    <property type="match status" value="1"/>
</dbReference>
<dbReference type="PATRIC" id="fig|298794.3.peg.7390"/>
<keyword evidence="5" id="KW-1185">Reference proteome</keyword>
<organism evidence="4 5">
    <name type="scientific">Methylobacterium variabile</name>
    <dbReference type="NCBI Taxonomy" id="298794"/>
    <lineage>
        <taxon>Bacteria</taxon>
        <taxon>Pseudomonadati</taxon>
        <taxon>Pseudomonadota</taxon>
        <taxon>Alphaproteobacteria</taxon>
        <taxon>Hyphomicrobiales</taxon>
        <taxon>Methylobacteriaceae</taxon>
        <taxon>Methylobacterium</taxon>
    </lineage>
</organism>
<dbReference type="SUPFAM" id="SSF53756">
    <property type="entry name" value="UDP-Glycosyltransferase/glycogen phosphorylase"/>
    <property type="match status" value="2"/>
</dbReference>
<feature type="domain" description="Spore protein YkvP/CgeB glycosyl transferase-like" evidence="2">
    <location>
        <begin position="733"/>
        <end position="885"/>
    </location>
</feature>
<protein>
    <submittedName>
        <fullName evidence="4">Uncharacterized protein</fullName>
    </submittedName>
</protein>
<dbReference type="Pfam" id="PF00534">
    <property type="entry name" value="Glycos_transf_1"/>
    <property type="match status" value="1"/>
</dbReference>
<dbReference type="InterPro" id="IPR028098">
    <property type="entry name" value="Glyco_trans_4-like_N"/>
</dbReference>
<dbReference type="RefSeq" id="WP_048444653.1">
    <property type="nucleotide sequence ID" value="NZ_LABY01000083.1"/>
</dbReference>
<dbReference type="CDD" id="cd03823">
    <property type="entry name" value="GT4_ExpE7-like"/>
    <property type="match status" value="1"/>
</dbReference>
<dbReference type="Gene3D" id="3.40.50.2000">
    <property type="entry name" value="Glycogen Phosphorylase B"/>
    <property type="match status" value="3"/>
</dbReference>
<evidence type="ECO:0000259" key="1">
    <source>
        <dbReference type="Pfam" id="PF00534"/>
    </source>
</evidence>
<dbReference type="Proteomes" id="UP000035955">
    <property type="component" value="Unassembled WGS sequence"/>
</dbReference>
<comment type="caution">
    <text evidence="4">The sequence shown here is derived from an EMBL/GenBank/DDBJ whole genome shotgun (WGS) entry which is preliminary data.</text>
</comment>
<evidence type="ECO:0000259" key="2">
    <source>
        <dbReference type="Pfam" id="PF13524"/>
    </source>
</evidence>
<dbReference type="Pfam" id="PF13524">
    <property type="entry name" value="Glyco_trans_1_2"/>
    <property type="match status" value="1"/>
</dbReference>
<evidence type="ECO:0000313" key="5">
    <source>
        <dbReference type="Proteomes" id="UP000035955"/>
    </source>
</evidence>
<reference evidence="4 5" key="1">
    <citation type="submission" date="2015-03" db="EMBL/GenBank/DDBJ databases">
        <title>Genome sequencing of Methylobacterium variabile DSM 16961.</title>
        <authorList>
            <person name="Chaudhry V."/>
            <person name="Patil P.B."/>
        </authorList>
    </citation>
    <scope>NUCLEOTIDE SEQUENCE [LARGE SCALE GENOMIC DNA]</scope>
    <source>
        <strain evidence="4 5">DSM 16961</strain>
    </source>
</reference>
<dbReference type="PANTHER" id="PTHR12526">
    <property type="entry name" value="GLYCOSYLTRANSFERASE"/>
    <property type="match status" value="1"/>
</dbReference>
<dbReference type="InterPro" id="IPR055259">
    <property type="entry name" value="YkvP/CgeB_Glyco_trans-like"/>
</dbReference>
<feature type="domain" description="Glycosyl transferase family 1" evidence="1">
    <location>
        <begin position="1123"/>
        <end position="1261"/>
    </location>
</feature>
<dbReference type="InterPro" id="IPR011990">
    <property type="entry name" value="TPR-like_helical_dom_sf"/>
</dbReference>
<dbReference type="EMBL" id="LABY01000083">
    <property type="protein sequence ID" value="KMO37548.1"/>
    <property type="molecule type" value="Genomic_DNA"/>
</dbReference>
<dbReference type="Gene3D" id="1.25.40.10">
    <property type="entry name" value="Tetratricopeptide repeat domain"/>
    <property type="match status" value="1"/>
</dbReference>
<proteinExistence type="predicted"/>